<dbReference type="InterPro" id="IPR036388">
    <property type="entry name" value="WH-like_DNA-bd_sf"/>
</dbReference>
<feature type="domain" description="HTH cro/C1-type" evidence="1">
    <location>
        <begin position="148"/>
        <end position="167"/>
    </location>
</feature>
<dbReference type="Proteomes" id="UP000292685">
    <property type="component" value="Unassembled WGS sequence"/>
</dbReference>
<dbReference type="Gene3D" id="1.10.10.10">
    <property type="entry name" value="Winged helix-like DNA-binding domain superfamily/Winged helix DNA-binding domain"/>
    <property type="match status" value="1"/>
</dbReference>
<sequence>MFVLTIDQRHSRSSPDLVGDLIARIDAAYATHRSFERTAGDEVQGVLLSAESAVHLALQVVKTGEWSVGIGVGAAEEPLPAQTRAGRGLAFERARDAVERAKTSSGRLAVTGAGSGAERLEAELQMIASVNLRRTDTSEEAGQLLLSGLTQRQVAERLGISQQAVSSRLSSGLWYETQRLTEVAVVALERLDAATISADGRAENEGVNA</sequence>
<proteinExistence type="predicted"/>
<gene>
    <name evidence="2" type="ORF">EV380_0957</name>
</gene>
<dbReference type="InterPro" id="IPR010982">
    <property type="entry name" value="Lambda_DNA-bd_dom_sf"/>
</dbReference>
<accession>A0A4Q8ABB6</accession>
<comment type="caution">
    <text evidence="2">The sequence shown here is derived from an EMBL/GenBank/DDBJ whole genome shotgun (WGS) entry which is preliminary data.</text>
</comment>
<evidence type="ECO:0000313" key="3">
    <source>
        <dbReference type="Proteomes" id="UP000292685"/>
    </source>
</evidence>
<dbReference type="AlphaFoldDB" id="A0A4Q8ABB6"/>
<dbReference type="EMBL" id="SHLA01000001">
    <property type="protein sequence ID" value="RZU61388.1"/>
    <property type="molecule type" value="Genomic_DNA"/>
</dbReference>
<dbReference type="PROSITE" id="PS50943">
    <property type="entry name" value="HTH_CROC1"/>
    <property type="match status" value="1"/>
</dbReference>
<dbReference type="OrthoDB" id="5184241at2"/>
<dbReference type="InterPro" id="IPR001387">
    <property type="entry name" value="Cro/C1-type_HTH"/>
</dbReference>
<dbReference type="SUPFAM" id="SSF47413">
    <property type="entry name" value="lambda repressor-like DNA-binding domains"/>
    <property type="match status" value="1"/>
</dbReference>
<keyword evidence="2" id="KW-0238">DNA-binding</keyword>
<reference evidence="2 3" key="1">
    <citation type="submission" date="2019-02" db="EMBL/GenBank/DDBJ databases">
        <title>Sequencing the genomes of 1000 actinobacteria strains.</title>
        <authorList>
            <person name="Klenk H.-P."/>
        </authorList>
    </citation>
    <scope>NUCLEOTIDE SEQUENCE [LARGE SCALE GENOMIC DNA]</scope>
    <source>
        <strain evidence="2 3">DSM 17364</strain>
    </source>
</reference>
<organism evidence="2 3">
    <name type="scientific">Zhihengliuella halotolerans</name>
    <dbReference type="NCBI Taxonomy" id="370736"/>
    <lineage>
        <taxon>Bacteria</taxon>
        <taxon>Bacillati</taxon>
        <taxon>Actinomycetota</taxon>
        <taxon>Actinomycetes</taxon>
        <taxon>Micrococcales</taxon>
        <taxon>Micrococcaceae</taxon>
        <taxon>Zhihengliuella</taxon>
    </lineage>
</organism>
<protein>
    <submittedName>
        <fullName evidence="2">Winged helix-turn-helix DNA-binding protein</fullName>
    </submittedName>
</protein>
<dbReference type="GO" id="GO:0003677">
    <property type="term" value="F:DNA binding"/>
    <property type="evidence" value="ECO:0007669"/>
    <property type="project" value="UniProtKB-KW"/>
</dbReference>
<evidence type="ECO:0000259" key="1">
    <source>
        <dbReference type="PROSITE" id="PS50943"/>
    </source>
</evidence>
<name>A0A4Q8ABB6_9MICC</name>
<dbReference type="RefSeq" id="WP_130449697.1">
    <property type="nucleotide sequence ID" value="NZ_SHLA01000001.1"/>
</dbReference>
<keyword evidence="3" id="KW-1185">Reference proteome</keyword>
<dbReference type="CDD" id="cd00093">
    <property type="entry name" value="HTH_XRE"/>
    <property type="match status" value="1"/>
</dbReference>
<evidence type="ECO:0000313" key="2">
    <source>
        <dbReference type="EMBL" id="RZU61388.1"/>
    </source>
</evidence>